<evidence type="ECO:0000256" key="2">
    <source>
        <dbReference type="ARBA" id="ARBA00022670"/>
    </source>
</evidence>
<dbReference type="EMBL" id="JABUPU010000056">
    <property type="protein sequence ID" value="NYP88176.1"/>
    <property type="molecule type" value="Genomic_DNA"/>
</dbReference>
<reference evidence="6" key="1">
    <citation type="journal article" date="2018" name="MBio">
        <title>Genomic Analysis of Hospital Plumbing Reveals Diverse Reservoir of Bacterial Plasmids Conferring Carbapenem Resistance.</title>
        <authorList>
            <consortium name="NISC Comparative Sequencing Program"/>
            <person name="Weingarten R.A."/>
            <person name="Johnson R.C."/>
            <person name="Conlan S."/>
            <person name="Ramsburg A.M."/>
            <person name="Dekker J.P."/>
            <person name="Lau A.F."/>
            <person name="Khil P."/>
            <person name="Odom R.T."/>
            <person name="Deming C."/>
            <person name="Park M."/>
            <person name="Thomas P.J."/>
            <person name="Henderson D.K."/>
            <person name="Palmore T.N."/>
            <person name="Segre J.A."/>
            <person name="Frank K.M."/>
        </authorList>
    </citation>
    <scope>NUCLEOTIDE SEQUENCE [LARGE SCALE GENOMIC DNA]</scope>
    <source>
        <strain evidence="6">ECONIH4</strain>
    </source>
</reference>
<evidence type="ECO:0000259" key="5">
    <source>
        <dbReference type="Pfam" id="PF00082"/>
    </source>
</evidence>
<name>A0A2H9A5C1_ECOLX</name>
<evidence type="ECO:0000313" key="8">
    <source>
        <dbReference type="EMBL" id="NYQ41578.1"/>
    </source>
</evidence>
<organism evidence="7 9">
    <name type="scientific">Escherichia coli</name>
    <dbReference type="NCBI Taxonomy" id="562"/>
    <lineage>
        <taxon>Bacteria</taxon>
        <taxon>Pseudomonadati</taxon>
        <taxon>Pseudomonadota</taxon>
        <taxon>Gammaproteobacteria</taxon>
        <taxon>Enterobacterales</taxon>
        <taxon>Enterobacteriaceae</taxon>
        <taxon>Escherichia</taxon>
    </lineage>
</organism>
<keyword evidence="2" id="KW-0645">Protease</keyword>
<protein>
    <submittedName>
        <fullName evidence="7">S8 family peptidase</fullName>
    </submittedName>
    <submittedName>
        <fullName evidence="6">Subtilase</fullName>
    </submittedName>
</protein>
<dbReference type="CDD" id="cd04847">
    <property type="entry name" value="Peptidases_S8_Subtilisin_like_2"/>
    <property type="match status" value="1"/>
</dbReference>
<evidence type="ECO:0000313" key="7">
    <source>
        <dbReference type="EMBL" id="NYP88176.1"/>
    </source>
</evidence>
<dbReference type="InterPro" id="IPR050131">
    <property type="entry name" value="Peptidase_S8_subtilisin-like"/>
</dbReference>
<feature type="domain" description="Peptidase S8/S53" evidence="5">
    <location>
        <begin position="269"/>
        <end position="615"/>
    </location>
</feature>
<dbReference type="SUPFAM" id="SSF52743">
    <property type="entry name" value="Subtilisin-like"/>
    <property type="match status" value="1"/>
</dbReference>
<keyword evidence="3" id="KW-0378">Hydrolase</keyword>
<dbReference type="RefSeq" id="WP_020244573.1">
    <property type="nucleotide sequence ID" value="NZ_BFLM01000098.1"/>
</dbReference>
<dbReference type="PROSITE" id="PS00136">
    <property type="entry name" value="SUBTILASE_ASP"/>
    <property type="match status" value="1"/>
</dbReference>
<dbReference type="InterPro" id="IPR036852">
    <property type="entry name" value="Peptidase_S8/S53_dom_sf"/>
</dbReference>
<dbReference type="InterPro" id="IPR034074">
    <property type="entry name" value="Y4bN_pept_dom"/>
</dbReference>
<evidence type="ECO:0000313" key="9">
    <source>
        <dbReference type="Proteomes" id="UP000517067"/>
    </source>
</evidence>
<accession>A0A2H9A5C1</accession>
<dbReference type="Gene3D" id="3.40.50.200">
    <property type="entry name" value="Peptidase S8/S53 domain"/>
    <property type="match status" value="1"/>
</dbReference>
<comment type="similarity">
    <text evidence="1">Belongs to the peptidase S8 family.</text>
</comment>
<dbReference type="PANTHER" id="PTHR43806:SF11">
    <property type="entry name" value="CEREVISIN-RELATED"/>
    <property type="match status" value="1"/>
</dbReference>
<dbReference type="AlphaFoldDB" id="A0A2H9A5C1"/>
<dbReference type="Proteomes" id="UP000540485">
    <property type="component" value="Unassembled WGS sequence"/>
</dbReference>
<keyword evidence="4" id="KW-0720">Serine protease</keyword>
<reference evidence="7 9" key="2">
    <citation type="journal article" date="2020" name="J. Appl. Microbiol.">
        <title>Genetic characterization of Shigatoxigenic and enteropathogenic Escherichia coli O80:H2 from diarrheic and septicemic calves and relatedness to human Shigatoxigenic E. coli O80:H2.</title>
        <authorList>
            <person name="Habets A."/>
            <person name="Crombe F."/>
            <person name="Nakamura K."/>
            <person name="Guerin V."/>
            <person name="De Rauw K."/>
            <person name="Pierard D."/>
            <person name="Saulmont M."/>
            <person name="Hayashi T."/>
            <person name="Mainil J.G."/>
            <person name="Thiry D."/>
        </authorList>
    </citation>
    <scope>NUCLEOTIDE SEQUENCE [LARGE SCALE GENOMIC DNA]</scope>
    <source>
        <strain evidence="8">EH3306</strain>
        <strain evidence="7 9">EH3307</strain>
    </source>
</reference>
<evidence type="ECO:0000256" key="3">
    <source>
        <dbReference type="ARBA" id="ARBA00022801"/>
    </source>
</evidence>
<evidence type="ECO:0000256" key="4">
    <source>
        <dbReference type="ARBA" id="ARBA00022825"/>
    </source>
</evidence>
<dbReference type="InterPro" id="IPR023827">
    <property type="entry name" value="Peptidase_S8_Asp-AS"/>
</dbReference>
<sequence>MTTNKRHILLNGYVSPENYRSRSNGRSPQVPARDRAVHGISLLNQYSRILNHYDERPRLPPVTDEKGIYVRLISFEQCDLPIDKIDNTYFKLCSLVKSNNRETAIIYINENDRTKFTKKINDYLNPSKDGIEFPRNHLLIDSIQNIELADITSFWTDKKDLIPDDHGVEKWFELWLKGNKEDVLNIARRLCERINGRLGNTSINFFDTTVVLIRTSLSRLKVCPELISNLKEIRSARDDISVIVNSLPTEQHQWAENVAARITRNNEADVSVCILDTGVNYNNPLLSRFTNSSLAAAWDISWPLFDDYNQRPYNDHGSRQAGLCVYGDFLSVLLNDQDISIPYNIESGRILPPRATNDPNLYGAITTGTSSRLELENPNWRRVYSLAVTAEPNTLGGQPSSWSAEIDKFSFGLEDDIRRLFIISAGNSQPTNLELDYWDSVTLAEIEDPAQSWNALTVGAYTDKTTHTDREYDGWSPFAMSEDIAPSSRSSVSWGWKKHAPYKPDLVEEGGNKLISPSRDEITNTIELSLLTTSGRATNQLFEVNSDTSAACALVSKHAAMLMAQYPEYWPETIRGLLVHTARWTSRMHERYRTERAQGTPKSAKESLLRMVGYGVPNLNRAMHSAENALTLISQSEITPFKRDGSTDPTLNEMHLFSLPWPVEALRLLPPETNVILRITLSYFIEPNPSQKGFRRQYSYQSHGLRFAVIRPNQTLENFRASINRNANNEEYNGPEGDASGWFLGPQLRVRGSLHSDAWKGSAADLTEMNTIAVYPVGGWWKYRTAQDRYINNVKYSLLVSIDVPDENIDIYSEIQNIIQIDNQIDIEH</sequence>
<dbReference type="EMBL" id="JABUPJ010000052">
    <property type="protein sequence ID" value="NYQ41578.1"/>
    <property type="molecule type" value="Genomic_DNA"/>
</dbReference>
<dbReference type="GO" id="GO:0006508">
    <property type="term" value="P:proteolysis"/>
    <property type="evidence" value="ECO:0007669"/>
    <property type="project" value="UniProtKB-KW"/>
</dbReference>
<dbReference type="Proteomes" id="UP000517067">
    <property type="component" value="Unassembled WGS sequence"/>
</dbReference>
<dbReference type="Pfam" id="PF00082">
    <property type="entry name" value="Peptidase_S8"/>
    <property type="match status" value="1"/>
</dbReference>
<dbReference type="InterPro" id="IPR000209">
    <property type="entry name" value="Peptidase_S8/S53_dom"/>
</dbReference>
<dbReference type="Proteomes" id="UP000239554">
    <property type="component" value="Chromosome"/>
</dbReference>
<evidence type="ECO:0000313" key="6">
    <source>
        <dbReference type="EMBL" id="AUY02416.1"/>
    </source>
</evidence>
<evidence type="ECO:0000256" key="1">
    <source>
        <dbReference type="ARBA" id="ARBA00011073"/>
    </source>
</evidence>
<dbReference type="EMBL" id="CP026399">
    <property type="protein sequence ID" value="AUY02416.1"/>
    <property type="molecule type" value="Genomic_DNA"/>
</dbReference>
<dbReference type="GO" id="GO:0004252">
    <property type="term" value="F:serine-type endopeptidase activity"/>
    <property type="evidence" value="ECO:0007669"/>
    <property type="project" value="InterPro"/>
</dbReference>
<proteinExistence type="inferred from homology"/>
<gene>
    <name evidence="6" type="ORF">C3F40_11865</name>
    <name evidence="8" type="ORF">G4A38_23965</name>
    <name evidence="7" type="ORF">G4A47_23915</name>
</gene>
<dbReference type="PANTHER" id="PTHR43806">
    <property type="entry name" value="PEPTIDASE S8"/>
    <property type="match status" value="1"/>
</dbReference>